<feature type="compositionally biased region" description="Basic and acidic residues" evidence="2">
    <location>
        <begin position="80"/>
        <end position="91"/>
    </location>
</feature>
<dbReference type="InterPro" id="IPR008462">
    <property type="entry name" value="CsbD"/>
</dbReference>
<evidence type="ECO:0000313" key="4">
    <source>
        <dbReference type="EMBL" id="GLL10080.1"/>
    </source>
</evidence>
<sequence>MCRAGAGGNRSASPTLAAGRTGRAAGARVREVHQMSMKDKLDNKTQELSGKAKEATGRATDDERLEAEGRTDQMGADLKQAGEKVKDVFRR</sequence>
<name>A0A9W6KZM0_9PSEU</name>
<proteinExistence type="inferred from homology"/>
<evidence type="ECO:0000256" key="1">
    <source>
        <dbReference type="ARBA" id="ARBA00009129"/>
    </source>
</evidence>
<dbReference type="Proteomes" id="UP001143463">
    <property type="component" value="Unassembled WGS sequence"/>
</dbReference>
<dbReference type="AlphaFoldDB" id="A0A9W6KZM0"/>
<reference evidence="4" key="1">
    <citation type="journal article" date="2014" name="Int. J. Syst. Evol. Microbiol.">
        <title>Complete genome sequence of Corynebacterium casei LMG S-19264T (=DSM 44701T), isolated from a smear-ripened cheese.</title>
        <authorList>
            <consortium name="US DOE Joint Genome Institute (JGI-PGF)"/>
            <person name="Walter F."/>
            <person name="Albersmeier A."/>
            <person name="Kalinowski J."/>
            <person name="Ruckert C."/>
        </authorList>
    </citation>
    <scope>NUCLEOTIDE SEQUENCE</scope>
    <source>
        <strain evidence="4">VKM Ac-1069</strain>
    </source>
</reference>
<feature type="domain" description="CsbD-like" evidence="3">
    <location>
        <begin position="39"/>
        <end position="90"/>
    </location>
</feature>
<keyword evidence="5" id="KW-1185">Reference proteome</keyword>
<feature type="compositionally biased region" description="Basic and acidic residues" evidence="2">
    <location>
        <begin position="28"/>
        <end position="71"/>
    </location>
</feature>
<dbReference type="Gene3D" id="1.10.1470.10">
    <property type="entry name" value="YjbJ"/>
    <property type="match status" value="1"/>
</dbReference>
<dbReference type="InterPro" id="IPR036629">
    <property type="entry name" value="YjbJ_sf"/>
</dbReference>
<evidence type="ECO:0000313" key="5">
    <source>
        <dbReference type="Proteomes" id="UP001143463"/>
    </source>
</evidence>
<feature type="region of interest" description="Disordered" evidence="2">
    <location>
        <begin position="1"/>
        <end position="91"/>
    </location>
</feature>
<accession>A0A9W6KZM0</accession>
<protein>
    <recommendedName>
        <fullName evidence="3">CsbD-like domain-containing protein</fullName>
    </recommendedName>
</protein>
<gene>
    <name evidence="4" type="ORF">GCM10017577_12200</name>
</gene>
<dbReference type="EMBL" id="BSFQ01000003">
    <property type="protein sequence ID" value="GLL10080.1"/>
    <property type="molecule type" value="Genomic_DNA"/>
</dbReference>
<evidence type="ECO:0000259" key="3">
    <source>
        <dbReference type="Pfam" id="PF05532"/>
    </source>
</evidence>
<comment type="similarity">
    <text evidence="1">Belongs to the UPF0337 (CsbD) family.</text>
</comment>
<organism evidence="4 5">
    <name type="scientific">Pseudonocardia halophobica</name>
    <dbReference type="NCBI Taxonomy" id="29401"/>
    <lineage>
        <taxon>Bacteria</taxon>
        <taxon>Bacillati</taxon>
        <taxon>Actinomycetota</taxon>
        <taxon>Actinomycetes</taxon>
        <taxon>Pseudonocardiales</taxon>
        <taxon>Pseudonocardiaceae</taxon>
        <taxon>Pseudonocardia</taxon>
    </lineage>
</organism>
<comment type="caution">
    <text evidence="4">The sequence shown here is derived from an EMBL/GenBank/DDBJ whole genome shotgun (WGS) entry which is preliminary data.</text>
</comment>
<reference evidence="4" key="2">
    <citation type="submission" date="2023-01" db="EMBL/GenBank/DDBJ databases">
        <authorList>
            <person name="Sun Q."/>
            <person name="Evtushenko L."/>
        </authorList>
    </citation>
    <scope>NUCLEOTIDE SEQUENCE</scope>
    <source>
        <strain evidence="4">VKM Ac-1069</strain>
    </source>
</reference>
<evidence type="ECO:0000256" key="2">
    <source>
        <dbReference type="SAM" id="MobiDB-lite"/>
    </source>
</evidence>
<dbReference type="SUPFAM" id="SSF69047">
    <property type="entry name" value="Hypothetical protein YjbJ"/>
    <property type="match status" value="1"/>
</dbReference>
<feature type="compositionally biased region" description="Low complexity" evidence="2">
    <location>
        <begin position="17"/>
        <end position="27"/>
    </location>
</feature>
<dbReference type="Pfam" id="PF05532">
    <property type="entry name" value="CsbD"/>
    <property type="match status" value="1"/>
</dbReference>